<evidence type="ECO:0000313" key="2">
    <source>
        <dbReference type="Proteomes" id="UP000215433"/>
    </source>
</evidence>
<comment type="caution">
    <text evidence="1">The sequence shown here is derived from an EMBL/GenBank/DDBJ whole genome shotgun (WGS) entry which is preliminary data.</text>
</comment>
<dbReference type="EMBL" id="NEWD01000027">
    <property type="protein sequence ID" value="OXM99894.1"/>
    <property type="molecule type" value="Genomic_DNA"/>
</dbReference>
<accession>A0A229VW97</accession>
<protein>
    <recommendedName>
        <fullName evidence="3">PhnA protein</fullName>
    </recommendedName>
</protein>
<evidence type="ECO:0000313" key="1">
    <source>
        <dbReference type="EMBL" id="OXM99894.1"/>
    </source>
</evidence>
<proteinExistence type="predicted"/>
<keyword evidence="2" id="KW-1185">Reference proteome</keyword>
<evidence type="ECO:0008006" key="3">
    <source>
        <dbReference type="Google" id="ProtNLM"/>
    </source>
</evidence>
<name>A0A229VW97_9BIFI</name>
<organism evidence="1 2">
    <name type="scientific">Bifidobacterium vansinderenii</name>
    <dbReference type="NCBI Taxonomy" id="1984871"/>
    <lineage>
        <taxon>Bacteria</taxon>
        <taxon>Bacillati</taxon>
        <taxon>Actinomycetota</taxon>
        <taxon>Actinomycetes</taxon>
        <taxon>Bifidobacteriales</taxon>
        <taxon>Bifidobacteriaceae</taxon>
        <taxon>Bifidobacterium</taxon>
    </lineage>
</organism>
<reference evidence="1 2" key="1">
    <citation type="submission" date="2017-05" db="EMBL/GenBank/DDBJ databases">
        <title>Bifidobacterium vansinderenii sp. nov.</title>
        <authorList>
            <person name="Lugli G.A."/>
            <person name="Duranti S."/>
            <person name="Mangifesta M."/>
        </authorList>
    </citation>
    <scope>NUCLEOTIDE SEQUENCE [LARGE SCALE GENOMIC DNA]</scope>
    <source>
        <strain evidence="1 2">Tam10B</strain>
    </source>
</reference>
<dbReference type="AlphaFoldDB" id="A0A229VW97"/>
<dbReference type="Proteomes" id="UP000215433">
    <property type="component" value="Unassembled WGS sequence"/>
</dbReference>
<sequence>MSCQHCGTPVTPPWTLCPTCRKQYARTLHQLSQTMLRLQAIAHHDYKITEGHGTTDGFAPIPVNMTAIDMLDDAEQLLQDMLNETGIESRPRWQRILRWIPKHIPDLCKASRAGHYLEACASTLLRIQPITDRIPRKQHLIGQCPHCNRPINAAPKDEWKICKCGHLLDLTIIRHDSRQLVNRLHKTMTPAECSKWLQDEYGLKVNRKTISTWINRGQLPSSKRVEDGYWEFNVHEILTLAESLQTKGESTP</sequence>
<gene>
    <name evidence="1" type="ORF">Tam10B_1857</name>
</gene>